<dbReference type="InterPro" id="IPR021684">
    <property type="entry name" value="WBP1-like"/>
</dbReference>
<dbReference type="PANTHER" id="PTHR16209:SF5">
    <property type="entry name" value="WW DOMAIN-BINDING PROTEIN 1"/>
    <property type="match status" value="1"/>
</dbReference>
<dbReference type="AlphaFoldDB" id="A0A7E6DXX8"/>
<evidence type="ECO:0000313" key="1">
    <source>
        <dbReference type="Proteomes" id="UP000504628"/>
    </source>
</evidence>
<evidence type="ECO:0000313" key="2">
    <source>
        <dbReference type="RefSeq" id="XP_035884078.1"/>
    </source>
</evidence>
<protein>
    <submittedName>
        <fullName evidence="2">WW domain-binding protein 1 isoform X1</fullName>
    </submittedName>
</protein>
<dbReference type="GO" id="GO:0050699">
    <property type="term" value="F:WW domain binding"/>
    <property type="evidence" value="ECO:0007669"/>
    <property type="project" value="TreeGrafter"/>
</dbReference>
<dbReference type="Pfam" id="PF11669">
    <property type="entry name" value="WBP-1"/>
    <property type="match status" value="1"/>
</dbReference>
<dbReference type="GeneID" id="114500709"/>
<dbReference type="CTD" id="23559"/>
<keyword evidence="1" id="KW-1185">Reference proteome</keyword>
<dbReference type="InterPro" id="IPR051994">
    <property type="entry name" value="WW_domain-binding"/>
</dbReference>
<dbReference type="RefSeq" id="XP_035884078.1">
    <property type="nucleotide sequence ID" value="XM_036028185.1"/>
</dbReference>
<organism evidence="1 2">
    <name type="scientific">Phyllostomus discolor</name>
    <name type="common">pale spear-nosed bat</name>
    <dbReference type="NCBI Taxonomy" id="89673"/>
    <lineage>
        <taxon>Eukaryota</taxon>
        <taxon>Metazoa</taxon>
        <taxon>Chordata</taxon>
        <taxon>Craniata</taxon>
        <taxon>Vertebrata</taxon>
        <taxon>Euteleostomi</taxon>
        <taxon>Mammalia</taxon>
        <taxon>Eutheria</taxon>
        <taxon>Laurasiatheria</taxon>
        <taxon>Chiroptera</taxon>
        <taxon>Yangochiroptera</taxon>
        <taxon>Phyllostomidae</taxon>
        <taxon>Phyllostominae</taxon>
        <taxon>Phyllostomus</taxon>
    </lineage>
</organism>
<dbReference type="InParanoid" id="A0A7E6DXX8"/>
<reference evidence="2" key="1">
    <citation type="submission" date="2025-08" db="UniProtKB">
        <authorList>
            <consortium name="RefSeq"/>
        </authorList>
    </citation>
    <scope>IDENTIFICATION</scope>
    <source>
        <tissue evidence="2">Muscle</tissue>
    </source>
</reference>
<accession>A0A7E6DXX8</accession>
<proteinExistence type="predicted"/>
<name>A0A7E6DXX8_9CHIR</name>
<dbReference type="PANTHER" id="PTHR16209">
    <property type="entry name" value="VESICULAR, OVEREXPRESSED IN CANCER, PROSURVIVAL PROTEIN 1"/>
    <property type="match status" value="1"/>
</dbReference>
<gene>
    <name evidence="2" type="primary">WBP1</name>
</gene>
<sequence length="111" mass="11716">MPQQQGSGFSGQSSSSLAAVAPSVIDELNSDCSSSSGSVRSTLLAYHGACHGGWPCSSGSLLDLRLLSAFKPPSYEDVVHRPGTPPPPYTTAGPRLPFDCFQGLYLLLFHF</sequence>
<dbReference type="Proteomes" id="UP000504628">
    <property type="component" value="Chromosome 6"/>
</dbReference>